<sequence length="413" mass="46513">MLQGSSDGASSVAVARDDSVNVNAAKKKKKRKEHGATGFYAASMRAISARALTFWFRAPAKAFFRSRIDYMGYARAINPHVRAGESWSWRMTSPALLYSAVQRQGWKFFPNQLLPPLLANTAIGAALYTAYLQTLGMLHEPSSRPNKRIYPPPSFQTCFAAGMVAGTVQSLFAAPLDALQTRFQSSEMQVGKYRDMWQYARLKLLEIGPRGIFAGWSLSLARDSLGSGFFFATFEVVKSQAFYGFVSTYYGSLSKLSTRQRESISAQQELYARPEIRPHYMVEPIFLLLAGATASIAQALVHHPVSRIQDVHYRHLEWIDGHSHAVHQSREARLAVLKVYAQAYRKTARYCLVLARRAGGLRQWVYRDFWLNTLRQVPSTSAGLIVFEIVRRKYASEEDAVRIPKGGYDIVLF</sequence>
<keyword evidence="5" id="KW-0677">Repeat</keyword>
<dbReference type="PROSITE" id="PS50920">
    <property type="entry name" value="SOLCAR"/>
    <property type="match status" value="1"/>
</dbReference>
<accession>A0A0F4G7Y6</accession>
<dbReference type="EMBL" id="LAFY01004278">
    <property type="protein sequence ID" value="KJX93429.1"/>
    <property type="molecule type" value="Genomic_DNA"/>
</dbReference>
<dbReference type="Pfam" id="PF00153">
    <property type="entry name" value="Mito_carr"/>
    <property type="match status" value="1"/>
</dbReference>
<evidence type="ECO:0000256" key="6">
    <source>
        <dbReference type="ARBA" id="ARBA00022792"/>
    </source>
</evidence>
<dbReference type="AlphaFoldDB" id="A0A0F4G7Y6"/>
<organism evidence="12 13">
    <name type="scientific">Zymoseptoria brevis</name>
    <dbReference type="NCBI Taxonomy" id="1047168"/>
    <lineage>
        <taxon>Eukaryota</taxon>
        <taxon>Fungi</taxon>
        <taxon>Dikarya</taxon>
        <taxon>Ascomycota</taxon>
        <taxon>Pezizomycotina</taxon>
        <taxon>Dothideomycetes</taxon>
        <taxon>Dothideomycetidae</taxon>
        <taxon>Mycosphaerellales</taxon>
        <taxon>Mycosphaerellaceae</taxon>
        <taxon>Zymoseptoria</taxon>
    </lineage>
</organism>
<keyword evidence="3 11" id="KW-0813">Transport</keyword>
<comment type="caution">
    <text evidence="12">The sequence shown here is derived from an EMBL/GenBank/DDBJ whole genome shotgun (WGS) entry which is preliminary data.</text>
</comment>
<keyword evidence="9 10" id="KW-0472">Membrane</keyword>
<keyword evidence="8" id="KW-0496">Mitochondrion</keyword>
<evidence type="ECO:0000313" key="13">
    <source>
        <dbReference type="Proteomes" id="UP000033647"/>
    </source>
</evidence>
<dbReference type="Gene3D" id="1.50.40.10">
    <property type="entry name" value="Mitochondrial carrier domain"/>
    <property type="match status" value="1"/>
</dbReference>
<keyword evidence="13" id="KW-1185">Reference proteome</keyword>
<dbReference type="GO" id="GO:0031966">
    <property type="term" value="C:mitochondrial membrane"/>
    <property type="evidence" value="ECO:0007669"/>
    <property type="project" value="UniProtKB-SubCell"/>
</dbReference>
<evidence type="ECO:0000256" key="4">
    <source>
        <dbReference type="ARBA" id="ARBA00022692"/>
    </source>
</evidence>
<keyword evidence="4 10" id="KW-0812">Transmembrane</keyword>
<comment type="subcellular location">
    <subcellularLocation>
        <location evidence="1">Mitochondrion membrane</location>
        <topology evidence="1">Multi-pass membrane protein</topology>
    </subcellularLocation>
</comment>
<dbReference type="OrthoDB" id="3364892at2759"/>
<dbReference type="InterPro" id="IPR018108">
    <property type="entry name" value="MCP_transmembrane"/>
</dbReference>
<dbReference type="Proteomes" id="UP000033647">
    <property type="component" value="Unassembled WGS sequence"/>
</dbReference>
<evidence type="ECO:0000313" key="12">
    <source>
        <dbReference type="EMBL" id="KJX93429.1"/>
    </source>
</evidence>
<keyword evidence="7" id="KW-1133">Transmembrane helix</keyword>
<name>A0A0F4G7Y6_9PEZI</name>
<dbReference type="PANTHER" id="PTHR45624">
    <property type="entry name" value="MITOCHONDRIAL BASIC AMINO ACIDS TRANSPORTER-RELATED"/>
    <property type="match status" value="1"/>
</dbReference>
<feature type="repeat" description="Solcar" evidence="10">
    <location>
        <begin position="153"/>
        <end position="240"/>
    </location>
</feature>
<gene>
    <name evidence="12" type="ORF">TI39_contig4319g00008</name>
</gene>
<keyword evidence="6" id="KW-0999">Mitochondrion inner membrane</keyword>
<evidence type="ECO:0000256" key="1">
    <source>
        <dbReference type="ARBA" id="ARBA00004225"/>
    </source>
</evidence>
<evidence type="ECO:0000256" key="9">
    <source>
        <dbReference type="ARBA" id="ARBA00023136"/>
    </source>
</evidence>
<evidence type="ECO:0000256" key="3">
    <source>
        <dbReference type="ARBA" id="ARBA00022448"/>
    </source>
</evidence>
<reference evidence="12 13" key="1">
    <citation type="submission" date="2015-03" db="EMBL/GenBank/DDBJ databases">
        <title>RNA-seq based gene annotation and comparative genomics of four Zymoseptoria species reveal species-specific pathogenicity related genes and transposable element activity.</title>
        <authorList>
            <person name="Grandaubert J."/>
            <person name="Bhattacharyya A."/>
            <person name="Stukenbrock E.H."/>
        </authorList>
    </citation>
    <scope>NUCLEOTIDE SEQUENCE [LARGE SCALE GENOMIC DNA]</scope>
    <source>
        <strain evidence="12 13">Zb18110</strain>
    </source>
</reference>
<dbReference type="PANTHER" id="PTHR45624:SF26">
    <property type="entry name" value="CARRIER PROTEIN, PUTATIVE (AFU_ORTHOLOGUE AFUA_1G07710)-RELATED"/>
    <property type="match status" value="1"/>
</dbReference>
<dbReference type="GO" id="GO:0022857">
    <property type="term" value="F:transmembrane transporter activity"/>
    <property type="evidence" value="ECO:0007669"/>
    <property type="project" value="TreeGrafter"/>
</dbReference>
<comment type="similarity">
    <text evidence="2 11">Belongs to the mitochondrial carrier (TC 2.A.29) family.</text>
</comment>
<evidence type="ECO:0000256" key="5">
    <source>
        <dbReference type="ARBA" id="ARBA00022737"/>
    </source>
</evidence>
<protein>
    <submittedName>
        <fullName evidence="12">Mitochondrial carrier protein</fullName>
    </submittedName>
</protein>
<evidence type="ECO:0000256" key="7">
    <source>
        <dbReference type="ARBA" id="ARBA00022989"/>
    </source>
</evidence>
<dbReference type="STRING" id="1047168.A0A0F4G7Y6"/>
<dbReference type="SUPFAM" id="SSF103506">
    <property type="entry name" value="Mitochondrial carrier"/>
    <property type="match status" value="1"/>
</dbReference>
<proteinExistence type="inferred from homology"/>
<evidence type="ECO:0000256" key="8">
    <source>
        <dbReference type="ARBA" id="ARBA00023128"/>
    </source>
</evidence>
<dbReference type="InterPro" id="IPR023395">
    <property type="entry name" value="MCP_dom_sf"/>
</dbReference>
<evidence type="ECO:0000256" key="2">
    <source>
        <dbReference type="ARBA" id="ARBA00006375"/>
    </source>
</evidence>
<evidence type="ECO:0000256" key="10">
    <source>
        <dbReference type="PROSITE-ProRule" id="PRU00282"/>
    </source>
</evidence>
<evidence type="ECO:0000256" key="11">
    <source>
        <dbReference type="RuleBase" id="RU000488"/>
    </source>
</evidence>
<dbReference type="InterPro" id="IPR050567">
    <property type="entry name" value="Mitochondrial_Carrier"/>
</dbReference>